<reference evidence="1" key="1">
    <citation type="journal article" date="2023" name="bioRxiv">
        <title>Improved chromosome-level genome assembly for marigold (Tagetes erecta).</title>
        <authorList>
            <person name="Jiang F."/>
            <person name="Yuan L."/>
            <person name="Wang S."/>
            <person name="Wang H."/>
            <person name="Xu D."/>
            <person name="Wang A."/>
            <person name="Fan W."/>
        </authorList>
    </citation>
    <scope>NUCLEOTIDE SEQUENCE</scope>
    <source>
        <strain evidence="1">WSJ</strain>
        <tissue evidence="1">Leaf</tissue>
    </source>
</reference>
<sequence length="126" mass="13968">MVGRQPCRAWSHRSPSAGIRHHVIDSPLHHFYNIISISKSSRSFYTNHSPQIILTLSLSIIILNPHHGSMKSSYGSTNFVVLNNVVILPLAFVLTCNEELTTEKVAVKNFCHIPTDCGTLGADETE</sequence>
<proteinExistence type="predicted"/>
<protein>
    <submittedName>
        <fullName evidence="1">Uncharacterized protein</fullName>
    </submittedName>
</protein>
<dbReference type="Proteomes" id="UP001229421">
    <property type="component" value="Unassembled WGS sequence"/>
</dbReference>
<evidence type="ECO:0000313" key="1">
    <source>
        <dbReference type="EMBL" id="KAK1421943.1"/>
    </source>
</evidence>
<evidence type="ECO:0000313" key="2">
    <source>
        <dbReference type="Proteomes" id="UP001229421"/>
    </source>
</evidence>
<dbReference type="AlphaFoldDB" id="A0AAD8KI38"/>
<name>A0AAD8KI38_TARER</name>
<organism evidence="1 2">
    <name type="scientific">Tagetes erecta</name>
    <name type="common">African marigold</name>
    <dbReference type="NCBI Taxonomy" id="13708"/>
    <lineage>
        <taxon>Eukaryota</taxon>
        <taxon>Viridiplantae</taxon>
        <taxon>Streptophyta</taxon>
        <taxon>Embryophyta</taxon>
        <taxon>Tracheophyta</taxon>
        <taxon>Spermatophyta</taxon>
        <taxon>Magnoliopsida</taxon>
        <taxon>eudicotyledons</taxon>
        <taxon>Gunneridae</taxon>
        <taxon>Pentapetalae</taxon>
        <taxon>asterids</taxon>
        <taxon>campanulids</taxon>
        <taxon>Asterales</taxon>
        <taxon>Asteraceae</taxon>
        <taxon>Asteroideae</taxon>
        <taxon>Heliantheae alliance</taxon>
        <taxon>Tageteae</taxon>
        <taxon>Tagetes</taxon>
    </lineage>
</organism>
<dbReference type="EMBL" id="JAUHHV010000006">
    <property type="protein sequence ID" value="KAK1421943.1"/>
    <property type="molecule type" value="Genomic_DNA"/>
</dbReference>
<accession>A0AAD8KI38</accession>
<gene>
    <name evidence="1" type="ORF">QVD17_24717</name>
</gene>
<keyword evidence="2" id="KW-1185">Reference proteome</keyword>
<comment type="caution">
    <text evidence="1">The sequence shown here is derived from an EMBL/GenBank/DDBJ whole genome shotgun (WGS) entry which is preliminary data.</text>
</comment>